<keyword evidence="1" id="KW-0472">Membrane</keyword>
<protein>
    <recommendedName>
        <fullName evidence="2">LysM domain-containing protein</fullName>
    </recommendedName>
</protein>
<keyword evidence="1" id="KW-1133">Transmembrane helix</keyword>
<dbReference type="InterPro" id="IPR011055">
    <property type="entry name" value="Dup_hybrid_motif"/>
</dbReference>
<name>A0A1F5TND8_9BACT</name>
<keyword evidence="1" id="KW-0812">Transmembrane</keyword>
<dbReference type="AlphaFoldDB" id="A0A1F5TND8"/>
<accession>A0A1F5TND8</accession>
<dbReference type="CDD" id="cd00118">
    <property type="entry name" value="LysM"/>
    <property type="match status" value="2"/>
</dbReference>
<evidence type="ECO:0000313" key="4">
    <source>
        <dbReference type="Proteomes" id="UP000177939"/>
    </source>
</evidence>
<evidence type="ECO:0000259" key="2">
    <source>
        <dbReference type="PROSITE" id="PS51782"/>
    </source>
</evidence>
<dbReference type="Proteomes" id="UP000177939">
    <property type="component" value="Unassembled WGS sequence"/>
</dbReference>
<feature type="domain" description="LysM" evidence="2">
    <location>
        <begin position="220"/>
        <end position="264"/>
    </location>
</feature>
<comment type="caution">
    <text evidence="3">The sequence shown here is derived from an EMBL/GenBank/DDBJ whole genome shotgun (WGS) entry which is preliminary data.</text>
</comment>
<dbReference type="InterPro" id="IPR036779">
    <property type="entry name" value="LysM_dom_sf"/>
</dbReference>
<feature type="domain" description="LysM" evidence="2">
    <location>
        <begin position="170"/>
        <end position="214"/>
    </location>
</feature>
<proteinExistence type="predicted"/>
<evidence type="ECO:0000256" key="1">
    <source>
        <dbReference type="SAM" id="Phobius"/>
    </source>
</evidence>
<dbReference type="PANTHER" id="PTHR21666:SF270">
    <property type="entry name" value="MUREIN HYDROLASE ACTIVATOR ENVC"/>
    <property type="match status" value="1"/>
</dbReference>
<reference evidence="3 4" key="1">
    <citation type="journal article" date="2016" name="Nat. Commun.">
        <title>Thousands of microbial genomes shed light on interconnected biogeochemical processes in an aquifer system.</title>
        <authorList>
            <person name="Anantharaman K."/>
            <person name="Brown C.T."/>
            <person name="Hug L.A."/>
            <person name="Sharon I."/>
            <person name="Castelle C.J."/>
            <person name="Probst A.J."/>
            <person name="Thomas B.C."/>
            <person name="Singh A."/>
            <person name="Wilkins M.J."/>
            <person name="Karaoz U."/>
            <person name="Brodie E.L."/>
            <person name="Williams K.H."/>
            <person name="Hubbard S.S."/>
            <person name="Banfield J.F."/>
        </authorList>
    </citation>
    <scope>NUCLEOTIDE SEQUENCE [LARGE SCALE GENOMIC DNA]</scope>
</reference>
<dbReference type="PANTHER" id="PTHR21666">
    <property type="entry name" value="PEPTIDASE-RELATED"/>
    <property type="match status" value="1"/>
</dbReference>
<dbReference type="Pfam" id="PF01476">
    <property type="entry name" value="LysM"/>
    <property type="match status" value="2"/>
</dbReference>
<dbReference type="InterPro" id="IPR018392">
    <property type="entry name" value="LysM"/>
</dbReference>
<dbReference type="GO" id="GO:0004222">
    <property type="term" value="F:metalloendopeptidase activity"/>
    <property type="evidence" value="ECO:0007669"/>
    <property type="project" value="TreeGrafter"/>
</dbReference>
<dbReference type="InterPro" id="IPR050570">
    <property type="entry name" value="Cell_wall_metabolism_enzyme"/>
</dbReference>
<dbReference type="Pfam" id="PF01551">
    <property type="entry name" value="Peptidase_M23"/>
    <property type="match status" value="1"/>
</dbReference>
<sequence length="417" mass="44981">MTPLLSIGKKLFGSLTLKVYGQYVILKSKLAARNGRRLKALLKTNVVMHAVIVVISIATLFFNIALSSQKTFAADETGPKPALFYLIQSEFEDDQELVTETFSASPVITPEEENYLRNLGSVRVQQQVEMRPPDESVPAGADSLVQGGTSVVQQNIAKTNKVKRQRETIVSHTVQPGETVSTIAQEYEISVATILWENDLNAYSVIRPGQKLAILPTSGVSYAVSRGDTLAGIAAKYSVAADEIVEFNKIVNSDSLRVGQKIIIPGGQRRYTAPTPVSYSGLAALKNIVVPPSAAAASGNKMNWPTEGHRITQYYRWSHHAIDIGNPIGKPIYAADAGTIEFAGWGTGYGNEIVIDHGGGKKTRYAHASRLFAGKGDTVSKGQTIAAVGSTGNSTGPHLHFEVIINGIKYNPLDYVK</sequence>
<feature type="transmembrane region" description="Helical" evidence="1">
    <location>
        <begin position="46"/>
        <end position="66"/>
    </location>
</feature>
<gene>
    <name evidence="3" type="ORF">A2477_02805</name>
</gene>
<dbReference type="InterPro" id="IPR016047">
    <property type="entry name" value="M23ase_b-sheet_dom"/>
</dbReference>
<dbReference type="SUPFAM" id="SSF51261">
    <property type="entry name" value="Duplicated hybrid motif"/>
    <property type="match status" value="1"/>
</dbReference>
<organism evidence="3 4">
    <name type="scientific">Candidatus Falkowbacteria bacterium RIFOXYC2_FULL_47_12</name>
    <dbReference type="NCBI Taxonomy" id="1798004"/>
    <lineage>
        <taxon>Bacteria</taxon>
        <taxon>Candidatus Falkowiibacteriota</taxon>
    </lineage>
</organism>
<dbReference type="Gene3D" id="2.70.70.10">
    <property type="entry name" value="Glucose Permease (Domain IIA)"/>
    <property type="match status" value="1"/>
</dbReference>
<dbReference type="PROSITE" id="PS51782">
    <property type="entry name" value="LYSM"/>
    <property type="match status" value="2"/>
</dbReference>
<dbReference type="SUPFAM" id="SSF54106">
    <property type="entry name" value="LysM domain"/>
    <property type="match status" value="2"/>
</dbReference>
<dbReference type="SMART" id="SM00257">
    <property type="entry name" value="LysM"/>
    <property type="match status" value="2"/>
</dbReference>
<evidence type="ECO:0000313" key="3">
    <source>
        <dbReference type="EMBL" id="OGF40406.1"/>
    </source>
</evidence>
<dbReference type="CDD" id="cd12797">
    <property type="entry name" value="M23_peptidase"/>
    <property type="match status" value="1"/>
</dbReference>
<dbReference type="Gene3D" id="3.10.350.10">
    <property type="entry name" value="LysM domain"/>
    <property type="match status" value="2"/>
</dbReference>
<dbReference type="EMBL" id="MFGL01000025">
    <property type="protein sequence ID" value="OGF40406.1"/>
    <property type="molecule type" value="Genomic_DNA"/>
</dbReference>